<dbReference type="AlphaFoldDB" id="A0A834MXX1"/>
<dbReference type="EMBL" id="JACSEA010000011">
    <property type="protein sequence ID" value="KAF7389192.1"/>
    <property type="molecule type" value="Genomic_DNA"/>
</dbReference>
<evidence type="ECO:0000313" key="4">
    <source>
        <dbReference type="EMBL" id="KAF7389192.1"/>
    </source>
</evidence>
<feature type="signal peptide" evidence="2">
    <location>
        <begin position="1"/>
        <end position="24"/>
    </location>
</feature>
<dbReference type="PANTHER" id="PTHR15036:SF56">
    <property type="entry name" value="KON-TIKI, ISOFORM B"/>
    <property type="match status" value="1"/>
</dbReference>
<sequence>MFLNDMGLLMFLAVTASILGHCQTDEKVSFYGASYIHLPVQEAKGATDISFRFRTHLSDAMLLLAAGKTDYCLIKLEAGRLKVHINLGAGESEMASARGLTLNDLSWHEVNLTRREANITLQIDVIHTTRSLLPGRFFELNIHYGVFIGGRGDFNELFLGHTDYLRGCMADIIYNGARVIEYARSRRGQSDATAVTWGCSPEFDATWNTEVSFVEDGAFTAIPRAIPRSGSRFHSTLKQDFILSFRRYLKYKFVNESLFVKHL</sequence>
<dbReference type="InterPro" id="IPR013320">
    <property type="entry name" value="ConA-like_dom_sf"/>
</dbReference>
<dbReference type="Pfam" id="PF02210">
    <property type="entry name" value="Laminin_G_2"/>
    <property type="match status" value="1"/>
</dbReference>
<dbReference type="InterPro" id="IPR050372">
    <property type="entry name" value="Neurexin-related_CASP"/>
</dbReference>
<name>A0A834MXX1_VESVU</name>
<dbReference type="SMART" id="SM00282">
    <property type="entry name" value="LamG"/>
    <property type="match status" value="1"/>
</dbReference>
<evidence type="ECO:0000313" key="5">
    <source>
        <dbReference type="Proteomes" id="UP000614350"/>
    </source>
</evidence>
<dbReference type="SUPFAM" id="SSF49899">
    <property type="entry name" value="Concanavalin A-like lectins/glucanases"/>
    <property type="match status" value="1"/>
</dbReference>
<proteinExistence type="predicted"/>
<dbReference type="Gene3D" id="2.60.120.200">
    <property type="match status" value="1"/>
</dbReference>
<organism evidence="4 5">
    <name type="scientific">Vespula vulgaris</name>
    <name type="common">Yellow jacket</name>
    <name type="synonym">Wasp</name>
    <dbReference type="NCBI Taxonomy" id="7454"/>
    <lineage>
        <taxon>Eukaryota</taxon>
        <taxon>Metazoa</taxon>
        <taxon>Ecdysozoa</taxon>
        <taxon>Arthropoda</taxon>
        <taxon>Hexapoda</taxon>
        <taxon>Insecta</taxon>
        <taxon>Pterygota</taxon>
        <taxon>Neoptera</taxon>
        <taxon>Endopterygota</taxon>
        <taxon>Hymenoptera</taxon>
        <taxon>Apocrita</taxon>
        <taxon>Aculeata</taxon>
        <taxon>Vespoidea</taxon>
        <taxon>Vespidae</taxon>
        <taxon>Vespinae</taxon>
        <taxon>Vespula</taxon>
    </lineage>
</organism>
<dbReference type="PROSITE" id="PS50025">
    <property type="entry name" value="LAM_G_DOMAIN"/>
    <property type="match status" value="1"/>
</dbReference>
<dbReference type="CDD" id="cd00110">
    <property type="entry name" value="LamG"/>
    <property type="match status" value="1"/>
</dbReference>
<keyword evidence="2" id="KW-0732">Signal</keyword>
<evidence type="ECO:0000256" key="2">
    <source>
        <dbReference type="SAM" id="SignalP"/>
    </source>
</evidence>
<dbReference type="PANTHER" id="PTHR15036">
    <property type="entry name" value="PIKACHURIN-LIKE PROTEIN"/>
    <property type="match status" value="1"/>
</dbReference>
<dbReference type="InterPro" id="IPR001791">
    <property type="entry name" value="Laminin_G"/>
</dbReference>
<feature type="chain" id="PRO_5032678495" description="Laminin G domain-containing protein" evidence="2">
    <location>
        <begin position="25"/>
        <end position="263"/>
    </location>
</feature>
<reference evidence="4" key="1">
    <citation type="journal article" date="2020" name="G3 (Bethesda)">
        <title>High-Quality Assemblies for Three Invasive Social Wasps from the &lt;i&gt;Vespula&lt;/i&gt; Genus.</title>
        <authorList>
            <person name="Harrop T.W.R."/>
            <person name="Guhlin J."/>
            <person name="McLaughlin G.M."/>
            <person name="Permina E."/>
            <person name="Stockwell P."/>
            <person name="Gilligan J."/>
            <person name="Le Lec M.F."/>
            <person name="Gruber M.A.M."/>
            <person name="Quinn O."/>
            <person name="Lovegrove M."/>
            <person name="Duncan E.J."/>
            <person name="Remnant E.J."/>
            <person name="Van Eeckhoven J."/>
            <person name="Graham B."/>
            <person name="Knapp R.A."/>
            <person name="Langford K.W."/>
            <person name="Kronenberg Z."/>
            <person name="Press M.O."/>
            <person name="Eacker S.M."/>
            <person name="Wilson-Rankin E.E."/>
            <person name="Purcell J."/>
            <person name="Lester P.J."/>
            <person name="Dearden P.K."/>
        </authorList>
    </citation>
    <scope>NUCLEOTIDE SEQUENCE</scope>
    <source>
        <strain evidence="4">Marl-1</strain>
    </source>
</reference>
<evidence type="ECO:0000256" key="1">
    <source>
        <dbReference type="PROSITE-ProRule" id="PRU00122"/>
    </source>
</evidence>
<dbReference type="Proteomes" id="UP000614350">
    <property type="component" value="Unassembled WGS sequence"/>
</dbReference>
<evidence type="ECO:0000259" key="3">
    <source>
        <dbReference type="PROSITE" id="PS50025"/>
    </source>
</evidence>
<accession>A0A834MXX1</accession>
<keyword evidence="5" id="KW-1185">Reference proteome</keyword>
<gene>
    <name evidence="4" type="ORF">HZH66_010329</name>
</gene>
<feature type="domain" description="Laminin G" evidence="3">
    <location>
        <begin position="27"/>
        <end position="199"/>
    </location>
</feature>
<protein>
    <recommendedName>
        <fullName evidence="3">Laminin G domain-containing protein</fullName>
    </recommendedName>
</protein>
<comment type="caution">
    <text evidence="4">The sequence shown here is derived from an EMBL/GenBank/DDBJ whole genome shotgun (WGS) entry which is preliminary data.</text>
</comment>
<comment type="caution">
    <text evidence="1">Lacks conserved residue(s) required for the propagation of feature annotation.</text>
</comment>